<keyword evidence="4" id="KW-0456">Lyase</keyword>
<keyword evidence="3" id="KW-0862">Zinc</keyword>
<evidence type="ECO:0000256" key="5">
    <source>
        <dbReference type="SAM" id="MobiDB-lite"/>
    </source>
</evidence>
<evidence type="ECO:0000256" key="3">
    <source>
        <dbReference type="ARBA" id="ARBA00022833"/>
    </source>
</evidence>
<evidence type="ECO:0000313" key="8">
    <source>
        <dbReference type="Proteomes" id="UP000319014"/>
    </source>
</evidence>
<evidence type="ECO:0000313" key="7">
    <source>
        <dbReference type="EMBL" id="SMO62144.1"/>
    </source>
</evidence>
<dbReference type="EMBL" id="FXTK01000005">
    <property type="protein sequence ID" value="SMO62144.1"/>
    <property type="molecule type" value="Genomic_DNA"/>
</dbReference>
<dbReference type="PROSITE" id="PS51891">
    <property type="entry name" value="CENP_V_GFA"/>
    <property type="match status" value="1"/>
</dbReference>
<dbReference type="AlphaFoldDB" id="A0A521CRR2"/>
<accession>A0A521CRR2</accession>
<dbReference type="Proteomes" id="UP000319014">
    <property type="component" value="Unassembled WGS sequence"/>
</dbReference>
<keyword evidence="8" id="KW-1185">Reference proteome</keyword>
<comment type="similarity">
    <text evidence="1">Belongs to the Gfa family.</text>
</comment>
<keyword evidence="2" id="KW-0479">Metal-binding</keyword>
<dbReference type="InterPro" id="IPR006913">
    <property type="entry name" value="CENP-V/GFA"/>
</dbReference>
<dbReference type="SUPFAM" id="SSF51316">
    <property type="entry name" value="Mss4-like"/>
    <property type="match status" value="1"/>
</dbReference>
<feature type="region of interest" description="Disordered" evidence="5">
    <location>
        <begin position="1"/>
        <end position="23"/>
    </location>
</feature>
<dbReference type="Gene3D" id="3.90.1590.10">
    <property type="entry name" value="glutathione-dependent formaldehyde- activating enzyme (gfa)"/>
    <property type="match status" value="1"/>
</dbReference>
<dbReference type="PANTHER" id="PTHR33337">
    <property type="entry name" value="GFA DOMAIN-CONTAINING PROTEIN"/>
    <property type="match status" value="1"/>
</dbReference>
<gene>
    <name evidence="7" type="ORF">SAMN06265221_105100</name>
</gene>
<dbReference type="GO" id="GO:0016846">
    <property type="term" value="F:carbon-sulfur lyase activity"/>
    <property type="evidence" value="ECO:0007669"/>
    <property type="project" value="InterPro"/>
</dbReference>
<proteinExistence type="inferred from homology"/>
<dbReference type="InterPro" id="IPR011057">
    <property type="entry name" value="Mss4-like_sf"/>
</dbReference>
<dbReference type="PANTHER" id="PTHR33337:SF40">
    <property type="entry name" value="CENP-V_GFA DOMAIN-CONTAINING PROTEIN-RELATED"/>
    <property type="match status" value="1"/>
</dbReference>
<evidence type="ECO:0000256" key="2">
    <source>
        <dbReference type="ARBA" id="ARBA00022723"/>
    </source>
</evidence>
<protein>
    <submittedName>
        <fullName evidence="7">Uncharacterized conserved protein</fullName>
    </submittedName>
</protein>
<evidence type="ECO:0000259" key="6">
    <source>
        <dbReference type="PROSITE" id="PS51891"/>
    </source>
</evidence>
<feature type="domain" description="CENP-V/GFA" evidence="6">
    <location>
        <begin position="27"/>
        <end position="127"/>
    </location>
</feature>
<name>A0A521CRR2_9RHOB</name>
<reference evidence="7 8" key="1">
    <citation type="submission" date="2017-05" db="EMBL/GenBank/DDBJ databases">
        <authorList>
            <person name="Varghese N."/>
            <person name="Submissions S."/>
        </authorList>
    </citation>
    <scope>NUCLEOTIDE SEQUENCE [LARGE SCALE GENOMIC DNA]</scope>
    <source>
        <strain evidence="7 8">DSM 100094</strain>
    </source>
</reference>
<dbReference type="Pfam" id="PF04828">
    <property type="entry name" value="GFA"/>
    <property type="match status" value="1"/>
</dbReference>
<sequence length="169" mass="18416">MKGRAGPGLSFIRPKESQSMPQPVLPAEGGCRCGALRIRIDAGPIMTAACHCKGCQRMTGSAFSLTAMIPSPGFRVLQGEPVQGGLRDPVQQHMFCPHCLSWVFTRIAGMDDFVNLRATMLDDAQWFQPFIETFTAEKLAWATVPARHSFEGFPPPESYGPLMAEFAAA</sequence>
<evidence type="ECO:0000256" key="1">
    <source>
        <dbReference type="ARBA" id="ARBA00005495"/>
    </source>
</evidence>
<evidence type="ECO:0000256" key="4">
    <source>
        <dbReference type="ARBA" id="ARBA00023239"/>
    </source>
</evidence>
<dbReference type="GO" id="GO:0046872">
    <property type="term" value="F:metal ion binding"/>
    <property type="evidence" value="ECO:0007669"/>
    <property type="project" value="UniProtKB-KW"/>
</dbReference>
<organism evidence="7 8">
    <name type="scientific">Paracoccus laeviglucosivorans</name>
    <dbReference type="NCBI Taxonomy" id="1197861"/>
    <lineage>
        <taxon>Bacteria</taxon>
        <taxon>Pseudomonadati</taxon>
        <taxon>Pseudomonadota</taxon>
        <taxon>Alphaproteobacteria</taxon>
        <taxon>Rhodobacterales</taxon>
        <taxon>Paracoccaceae</taxon>
        <taxon>Paracoccus</taxon>
    </lineage>
</organism>